<feature type="chain" id="PRO_5008390125" evidence="1">
    <location>
        <begin position="21"/>
        <end position="230"/>
    </location>
</feature>
<dbReference type="KEGG" id="nia:A8C56_17120"/>
<feature type="domain" description="SGNH hydrolase-type esterase" evidence="2">
    <location>
        <begin position="52"/>
        <end position="215"/>
    </location>
</feature>
<keyword evidence="4" id="KW-1185">Reference proteome</keyword>
<dbReference type="RefSeq" id="WP_067762200.1">
    <property type="nucleotide sequence ID" value="NZ_CP015772.1"/>
</dbReference>
<evidence type="ECO:0000313" key="4">
    <source>
        <dbReference type="Proteomes" id="UP000077667"/>
    </source>
</evidence>
<dbReference type="Gene3D" id="3.40.50.1110">
    <property type="entry name" value="SGNH hydrolase"/>
    <property type="match status" value="1"/>
</dbReference>
<dbReference type="PANTHER" id="PTHR30383:SF5">
    <property type="entry name" value="SGNH HYDROLASE-TYPE ESTERASE DOMAIN-CONTAINING PROTEIN"/>
    <property type="match status" value="1"/>
</dbReference>
<keyword evidence="3" id="KW-0378">Hydrolase</keyword>
<dbReference type="PANTHER" id="PTHR30383">
    <property type="entry name" value="THIOESTERASE 1/PROTEASE 1/LYSOPHOSPHOLIPASE L1"/>
    <property type="match status" value="1"/>
</dbReference>
<dbReference type="InterPro" id="IPR036514">
    <property type="entry name" value="SGNH_hydro_sf"/>
</dbReference>
<protein>
    <submittedName>
        <fullName evidence="3">Acylhydrolase</fullName>
    </submittedName>
</protein>
<dbReference type="GO" id="GO:0004622">
    <property type="term" value="F:phosphatidylcholine lysophospholipase activity"/>
    <property type="evidence" value="ECO:0007669"/>
    <property type="project" value="TreeGrafter"/>
</dbReference>
<dbReference type="STRING" id="1176587.A8C56_17120"/>
<proteinExistence type="predicted"/>
<reference evidence="3 4" key="1">
    <citation type="submission" date="2016-05" db="EMBL/GenBank/DDBJ databases">
        <title>Niabella ginsenosidivorans BS26 whole genome sequencing.</title>
        <authorList>
            <person name="Im W.T."/>
            <person name="Siddiqi M.Z."/>
        </authorList>
    </citation>
    <scope>NUCLEOTIDE SEQUENCE [LARGE SCALE GENOMIC DNA]</scope>
    <source>
        <strain evidence="3 4">BS26</strain>
    </source>
</reference>
<gene>
    <name evidence="3" type="ORF">A8C56_17120</name>
</gene>
<dbReference type="InterPro" id="IPR051532">
    <property type="entry name" value="Ester_Hydrolysis_Enzymes"/>
</dbReference>
<dbReference type="Proteomes" id="UP000077667">
    <property type="component" value="Chromosome"/>
</dbReference>
<sequence>MKSVLLITCTILFTMGSLNAQDKNADWANFGRFDSANQAVKQLPAGDRQVVFMGNSITEGWYRQDKDFFTGNKYINRGISGQTTSQMLIRFRRDVIELGPKVVVILAGTNDIAGNTGFISLENILGNLISMCELAKAHHISPVLCSVLPAFDYPWSPGKQPNIKIPQLNGLIKEYALKNHIAYVDYFSAMTDGNNGLPKRLSGDGVHPNADGNKIMEQTLKPVIDQILKK</sequence>
<evidence type="ECO:0000259" key="2">
    <source>
        <dbReference type="Pfam" id="PF13472"/>
    </source>
</evidence>
<evidence type="ECO:0000313" key="3">
    <source>
        <dbReference type="EMBL" id="ANH84022.1"/>
    </source>
</evidence>
<dbReference type="OrthoDB" id="9794725at2"/>
<name>A0A1A9IBB9_9BACT</name>
<keyword evidence="1" id="KW-0732">Signal</keyword>
<dbReference type="Pfam" id="PF13472">
    <property type="entry name" value="Lipase_GDSL_2"/>
    <property type="match status" value="1"/>
</dbReference>
<dbReference type="SUPFAM" id="SSF52266">
    <property type="entry name" value="SGNH hydrolase"/>
    <property type="match status" value="1"/>
</dbReference>
<dbReference type="CDD" id="cd04501">
    <property type="entry name" value="SGNH_hydrolase_like_4"/>
    <property type="match status" value="1"/>
</dbReference>
<dbReference type="AlphaFoldDB" id="A0A1A9IBB9"/>
<dbReference type="InterPro" id="IPR013830">
    <property type="entry name" value="SGNH_hydro"/>
</dbReference>
<organism evidence="3 4">
    <name type="scientific">Niabella ginsenosidivorans</name>
    <dbReference type="NCBI Taxonomy" id="1176587"/>
    <lineage>
        <taxon>Bacteria</taxon>
        <taxon>Pseudomonadati</taxon>
        <taxon>Bacteroidota</taxon>
        <taxon>Chitinophagia</taxon>
        <taxon>Chitinophagales</taxon>
        <taxon>Chitinophagaceae</taxon>
        <taxon>Niabella</taxon>
    </lineage>
</organism>
<feature type="signal peptide" evidence="1">
    <location>
        <begin position="1"/>
        <end position="20"/>
    </location>
</feature>
<evidence type="ECO:0000256" key="1">
    <source>
        <dbReference type="SAM" id="SignalP"/>
    </source>
</evidence>
<dbReference type="EMBL" id="CP015772">
    <property type="protein sequence ID" value="ANH84022.1"/>
    <property type="molecule type" value="Genomic_DNA"/>
</dbReference>
<accession>A0A1A9IBB9</accession>